<dbReference type="EMBL" id="SNRY01000769">
    <property type="protein sequence ID" value="KAA6336701.1"/>
    <property type="molecule type" value="Genomic_DNA"/>
</dbReference>
<dbReference type="AlphaFoldDB" id="A0A5J4RUS1"/>
<name>A0A5J4RUS1_9ZZZZ</name>
<keyword evidence="1" id="KW-0472">Membrane</keyword>
<gene>
    <name evidence="2" type="ORF">EZS27_015165</name>
</gene>
<keyword evidence="1" id="KW-0812">Transmembrane</keyword>
<feature type="transmembrane region" description="Helical" evidence="1">
    <location>
        <begin position="21"/>
        <end position="49"/>
    </location>
</feature>
<comment type="caution">
    <text evidence="2">The sequence shown here is derived from an EMBL/GenBank/DDBJ whole genome shotgun (WGS) entry which is preliminary data.</text>
</comment>
<protein>
    <submittedName>
        <fullName evidence="2">Uncharacterized protein</fullName>
    </submittedName>
</protein>
<accession>A0A5J4RUS1</accession>
<keyword evidence="1" id="KW-1133">Transmembrane helix</keyword>
<reference evidence="2" key="1">
    <citation type="submission" date="2019-03" db="EMBL/GenBank/DDBJ databases">
        <title>Single cell metagenomics reveals metabolic interactions within the superorganism composed of flagellate Streblomastix strix and complex community of Bacteroidetes bacteria on its surface.</title>
        <authorList>
            <person name="Treitli S.C."/>
            <person name="Kolisko M."/>
            <person name="Husnik F."/>
            <person name="Keeling P."/>
            <person name="Hampl V."/>
        </authorList>
    </citation>
    <scope>NUCLEOTIDE SEQUENCE</scope>
    <source>
        <strain evidence="2">STM</strain>
    </source>
</reference>
<organism evidence="2">
    <name type="scientific">termite gut metagenome</name>
    <dbReference type="NCBI Taxonomy" id="433724"/>
    <lineage>
        <taxon>unclassified sequences</taxon>
        <taxon>metagenomes</taxon>
        <taxon>organismal metagenomes</taxon>
    </lineage>
</organism>
<evidence type="ECO:0000256" key="1">
    <source>
        <dbReference type="SAM" id="Phobius"/>
    </source>
</evidence>
<evidence type="ECO:0000313" key="2">
    <source>
        <dbReference type="EMBL" id="KAA6336701.1"/>
    </source>
</evidence>
<sequence>MKQAEKNMKQRSSYLPIGISWVLKIAFTVAGIALWGWSFVAVVAGLYFGFKLLKGLLSCLLSLLLLLATGAAIIFLLTIIINNL</sequence>
<feature type="transmembrane region" description="Helical" evidence="1">
    <location>
        <begin position="55"/>
        <end position="81"/>
    </location>
</feature>
<proteinExistence type="predicted"/>